<feature type="region of interest" description="Disordered" evidence="1">
    <location>
        <begin position="313"/>
        <end position="346"/>
    </location>
</feature>
<evidence type="ECO:0000256" key="1">
    <source>
        <dbReference type="SAM" id="MobiDB-lite"/>
    </source>
</evidence>
<feature type="compositionally biased region" description="Basic and acidic residues" evidence="1">
    <location>
        <begin position="321"/>
        <end position="333"/>
    </location>
</feature>
<name>A0A419N6V6_9GAMM</name>
<evidence type="ECO:0000313" key="2">
    <source>
        <dbReference type="EMBL" id="RJT43005.1"/>
    </source>
</evidence>
<gene>
    <name evidence="2" type="ORF">D6C13_15950</name>
</gene>
<protein>
    <submittedName>
        <fullName evidence="2">Uncharacterized protein</fullName>
    </submittedName>
</protein>
<organism evidence="2 3">
    <name type="scientific">Rahnella woolbedingensis</name>
    <dbReference type="NCBI Taxonomy" id="1510574"/>
    <lineage>
        <taxon>Bacteria</taxon>
        <taxon>Pseudomonadati</taxon>
        <taxon>Pseudomonadota</taxon>
        <taxon>Gammaproteobacteria</taxon>
        <taxon>Enterobacterales</taxon>
        <taxon>Yersiniaceae</taxon>
        <taxon>Rahnella</taxon>
    </lineage>
</organism>
<reference evidence="2 3" key="1">
    <citation type="submission" date="2018-09" db="EMBL/GenBank/DDBJ databases">
        <authorList>
            <person name="Le Fleche-Mateos A."/>
        </authorList>
    </citation>
    <scope>NUCLEOTIDE SEQUENCE [LARGE SCALE GENOMIC DNA]</scope>
    <source>
        <strain evidence="2 3">DSM 27399</strain>
    </source>
</reference>
<comment type="caution">
    <text evidence="2">The sequence shown here is derived from an EMBL/GenBank/DDBJ whole genome shotgun (WGS) entry which is preliminary data.</text>
</comment>
<accession>A0A419N6V6</accession>
<sequence>MGNIFSKDSNGVLERWVLKLELDDGKQPSPNIEDFGRKLIIINYCLYTESQHKVIFSVPPDIKFIEPMEKNSIMFDSEGGLPWQVLAQCSMPLEFPITKKEYEKAYSLVVWADPFGSAAFFGGGYWKGVLIIKEISKFKTEEIVGNTKKNIINIKLQVAQSVISYFIDLVEKYTTSTLPELKEIHDAYKNGDKSVLGKLGVMAPTIDKNNTVFYRRANNTAEFFIGDWGTDLYDGDYWIDESLKAKDPSNIEWGDSNISIYDFKAPIKKLYAEMIRIGNDGRIYSNEGFSNLNWGIVGYQLELGSDRMIEFAHMDPSSGNQDHDDAATRDGQRAGESAGISQKNHTDLPAEFPRALDRRKLFLFITKVLSENDLYTTLGVLKHQKALEEQQAKDARENPLQYSLLDYPLFW</sequence>
<dbReference type="OrthoDB" id="6636148at2"/>
<dbReference type="AlphaFoldDB" id="A0A419N6V6"/>
<dbReference type="Proteomes" id="UP000284908">
    <property type="component" value="Unassembled WGS sequence"/>
</dbReference>
<dbReference type="RefSeq" id="WP_120133696.1">
    <property type="nucleotide sequence ID" value="NZ_RAHH01000018.1"/>
</dbReference>
<keyword evidence="3" id="KW-1185">Reference proteome</keyword>
<proteinExistence type="predicted"/>
<evidence type="ECO:0000313" key="3">
    <source>
        <dbReference type="Proteomes" id="UP000284908"/>
    </source>
</evidence>
<dbReference type="EMBL" id="RAHH01000018">
    <property type="protein sequence ID" value="RJT43005.1"/>
    <property type="molecule type" value="Genomic_DNA"/>
</dbReference>